<dbReference type="GO" id="GO:0005524">
    <property type="term" value="F:ATP binding"/>
    <property type="evidence" value="ECO:0007669"/>
    <property type="project" value="UniProtKB-KW"/>
</dbReference>
<keyword evidence="8" id="KW-0067">ATP-binding</keyword>
<keyword evidence="6" id="KW-0547">Nucleotide-binding</keyword>
<keyword evidence="7" id="KW-0418">Kinase</keyword>
<dbReference type="PANTHER" id="PTHR11406:SF23">
    <property type="entry name" value="PHOSPHOGLYCERATE KINASE 1, CHLOROPLASTIC-RELATED"/>
    <property type="match status" value="1"/>
</dbReference>
<evidence type="ECO:0000256" key="7">
    <source>
        <dbReference type="ARBA" id="ARBA00022777"/>
    </source>
</evidence>
<dbReference type="InterPro" id="IPR036043">
    <property type="entry name" value="Phosphoglycerate_kinase_sf"/>
</dbReference>
<evidence type="ECO:0000256" key="3">
    <source>
        <dbReference type="ARBA" id="ARBA00008982"/>
    </source>
</evidence>
<dbReference type="EMBL" id="CAEMXZ010000019">
    <property type="protein sequence ID" value="CAB4322911.1"/>
    <property type="molecule type" value="Genomic_DNA"/>
</dbReference>
<dbReference type="SUPFAM" id="SSF53748">
    <property type="entry name" value="Phosphoglycerate kinase"/>
    <property type="match status" value="1"/>
</dbReference>
<evidence type="ECO:0000256" key="9">
    <source>
        <dbReference type="ARBA" id="ARBA00023152"/>
    </source>
</evidence>
<comment type="catalytic activity">
    <reaction evidence="1">
        <text>(2R)-3-phosphoglycerate + ATP = (2R)-3-phospho-glyceroyl phosphate + ADP</text>
        <dbReference type="Rhea" id="RHEA:14801"/>
        <dbReference type="ChEBI" id="CHEBI:30616"/>
        <dbReference type="ChEBI" id="CHEBI:57604"/>
        <dbReference type="ChEBI" id="CHEBI:58272"/>
        <dbReference type="ChEBI" id="CHEBI:456216"/>
        <dbReference type="EC" id="2.7.2.3"/>
    </reaction>
</comment>
<dbReference type="FunFam" id="3.40.50.1260:FF:000031">
    <property type="entry name" value="Phosphoglycerate kinase 1"/>
    <property type="match status" value="1"/>
</dbReference>
<dbReference type="EC" id="2.7.2.3" evidence="4"/>
<dbReference type="GO" id="GO:0006094">
    <property type="term" value="P:gluconeogenesis"/>
    <property type="evidence" value="ECO:0007669"/>
    <property type="project" value="TreeGrafter"/>
</dbReference>
<dbReference type="InterPro" id="IPR015911">
    <property type="entry name" value="Phosphoglycerate_kinase_CS"/>
</dbReference>
<evidence type="ECO:0000313" key="10">
    <source>
        <dbReference type="EMBL" id="CAB4322911.1"/>
    </source>
</evidence>
<dbReference type="PROSITE" id="PS00111">
    <property type="entry name" value="PGLYCERATE_KINASE"/>
    <property type="match status" value="1"/>
</dbReference>
<evidence type="ECO:0000256" key="2">
    <source>
        <dbReference type="ARBA" id="ARBA00004838"/>
    </source>
</evidence>
<dbReference type="GO" id="GO:0005829">
    <property type="term" value="C:cytosol"/>
    <property type="evidence" value="ECO:0007669"/>
    <property type="project" value="TreeGrafter"/>
</dbReference>
<comment type="pathway">
    <text evidence="2">Carbohydrate degradation; glycolysis; pyruvate from D-glyceraldehyde 3-phosphate: step 2/5.</text>
</comment>
<sequence>MSVPTLEDLGDVNGRRVLLRADFNVPIADGEIVDDFRICAALPTIEWLTSRGATVTACTHLGRPKGAPDPKYSVEPVRRRLAELAPGVELLDNLRFDAGETANDPAFVQSLIAGQDLYVNDAFGASHRSHASIVGPPQFLPSAAGRLLEREVEVLLPLRESPARPFVVILGGSKVSDKLGVIKALSEVADALIIGGGMCFTFLAAQGHSVGDSLLEVDQIDTCRELLDSGITIHIPHDVTALGPGGQIGDPSAGGEVRQMGSDLPEGWKGLDIGPGTAAEFGDIIGEARTIFWNGPMGVFEDPRFAAGTRHVAQSMAEARGFTVVGGGDSAAALDAFGLANEVDHVSTGGGASLELLENGDLPGLAALRGASNARS</sequence>
<evidence type="ECO:0000256" key="1">
    <source>
        <dbReference type="ARBA" id="ARBA00000642"/>
    </source>
</evidence>
<dbReference type="InterPro" id="IPR015824">
    <property type="entry name" value="Phosphoglycerate_kinase_N"/>
</dbReference>
<keyword evidence="5" id="KW-0808">Transferase</keyword>
<accession>A0A6J5YEU3</accession>
<protein>
    <recommendedName>
        <fullName evidence="4">phosphoglycerate kinase</fullName>
        <ecNumber evidence="4">2.7.2.3</ecNumber>
    </recommendedName>
</protein>
<dbReference type="PANTHER" id="PTHR11406">
    <property type="entry name" value="PHOSPHOGLYCERATE KINASE"/>
    <property type="match status" value="1"/>
</dbReference>
<dbReference type="AlphaFoldDB" id="A0A6J5YEU3"/>
<dbReference type="Gene3D" id="3.40.50.1260">
    <property type="entry name" value="Phosphoglycerate kinase, N-terminal domain"/>
    <property type="match status" value="3"/>
</dbReference>
<dbReference type="InterPro" id="IPR001576">
    <property type="entry name" value="Phosphoglycerate_kinase"/>
</dbReference>
<name>A0A6J5YEU3_9ZZZZ</name>
<proteinExistence type="inferred from homology"/>
<evidence type="ECO:0000256" key="5">
    <source>
        <dbReference type="ARBA" id="ARBA00022679"/>
    </source>
</evidence>
<dbReference type="GO" id="GO:0006096">
    <property type="term" value="P:glycolytic process"/>
    <property type="evidence" value="ECO:0007669"/>
    <property type="project" value="UniProtKB-KW"/>
</dbReference>
<evidence type="ECO:0000256" key="6">
    <source>
        <dbReference type="ARBA" id="ARBA00022741"/>
    </source>
</evidence>
<comment type="similarity">
    <text evidence="3">Belongs to the phosphoglycerate kinase family.</text>
</comment>
<dbReference type="PIRSF" id="PIRSF000724">
    <property type="entry name" value="Pgk"/>
    <property type="match status" value="1"/>
</dbReference>
<organism evidence="10">
    <name type="scientific">freshwater metagenome</name>
    <dbReference type="NCBI Taxonomy" id="449393"/>
    <lineage>
        <taxon>unclassified sequences</taxon>
        <taxon>metagenomes</taxon>
        <taxon>ecological metagenomes</taxon>
    </lineage>
</organism>
<evidence type="ECO:0000256" key="8">
    <source>
        <dbReference type="ARBA" id="ARBA00022840"/>
    </source>
</evidence>
<gene>
    <name evidence="10" type="ORF">UFOPK1392_00652</name>
</gene>
<dbReference type="GO" id="GO:0043531">
    <property type="term" value="F:ADP binding"/>
    <property type="evidence" value="ECO:0007669"/>
    <property type="project" value="TreeGrafter"/>
</dbReference>
<dbReference type="GO" id="GO:0004618">
    <property type="term" value="F:phosphoglycerate kinase activity"/>
    <property type="evidence" value="ECO:0007669"/>
    <property type="project" value="UniProtKB-EC"/>
</dbReference>
<dbReference type="PRINTS" id="PR00477">
    <property type="entry name" value="PHGLYCKINASE"/>
</dbReference>
<dbReference type="HAMAP" id="MF_00145">
    <property type="entry name" value="Phosphoglyc_kinase"/>
    <property type="match status" value="1"/>
</dbReference>
<dbReference type="Pfam" id="PF00162">
    <property type="entry name" value="PGK"/>
    <property type="match status" value="2"/>
</dbReference>
<reference evidence="10" key="1">
    <citation type="submission" date="2020-05" db="EMBL/GenBank/DDBJ databases">
        <authorList>
            <person name="Chiriac C."/>
            <person name="Salcher M."/>
            <person name="Ghai R."/>
            <person name="Kavagutti S V."/>
        </authorList>
    </citation>
    <scope>NUCLEOTIDE SEQUENCE</scope>
</reference>
<keyword evidence="9" id="KW-0324">Glycolysis</keyword>
<evidence type="ECO:0000256" key="4">
    <source>
        <dbReference type="ARBA" id="ARBA00013061"/>
    </source>
</evidence>